<feature type="transmembrane region" description="Helical" evidence="1">
    <location>
        <begin position="252"/>
        <end position="270"/>
    </location>
</feature>
<feature type="transmembrane region" description="Helical" evidence="1">
    <location>
        <begin position="178"/>
        <end position="202"/>
    </location>
</feature>
<gene>
    <name evidence="2" type="ORF">LT85_1041</name>
</gene>
<dbReference type="InterPro" id="IPR049458">
    <property type="entry name" value="EpsG-like"/>
</dbReference>
<reference evidence="3" key="1">
    <citation type="journal article" date="2014" name="Soil Biol. Biochem.">
        <title>Structure and function of bacterial communities in ageing soils: Insights from the Mendocino ecological staircase.</title>
        <authorList>
            <person name="Uroz S."/>
            <person name="Tech J.J."/>
            <person name="Sawaya N.A."/>
            <person name="Frey-Klett P."/>
            <person name="Leveau J.H.J."/>
        </authorList>
    </citation>
    <scope>NUCLEOTIDE SEQUENCE [LARGE SCALE GENOMIC DNA]</scope>
    <source>
        <strain evidence="3">Cal35</strain>
    </source>
</reference>
<dbReference type="AlphaFoldDB" id="A0A0A1F941"/>
<dbReference type="EMBL" id="CP009962">
    <property type="protein sequence ID" value="AIY40199.1"/>
    <property type="molecule type" value="Genomic_DNA"/>
</dbReference>
<accession>A0A0A1F941</accession>
<feature type="transmembrane region" description="Helical" evidence="1">
    <location>
        <begin position="96"/>
        <end position="120"/>
    </location>
</feature>
<keyword evidence="1" id="KW-0812">Transmembrane</keyword>
<feature type="transmembrane region" description="Helical" evidence="1">
    <location>
        <begin position="222"/>
        <end position="240"/>
    </location>
</feature>
<evidence type="ECO:0000313" key="3">
    <source>
        <dbReference type="Proteomes" id="UP000030302"/>
    </source>
</evidence>
<organism evidence="2 3">
    <name type="scientific">Collimonas arenae</name>
    <dbReference type="NCBI Taxonomy" id="279058"/>
    <lineage>
        <taxon>Bacteria</taxon>
        <taxon>Pseudomonadati</taxon>
        <taxon>Pseudomonadota</taxon>
        <taxon>Betaproteobacteria</taxon>
        <taxon>Burkholderiales</taxon>
        <taxon>Oxalobacteraceae</taxon>
        <taxon>Collimonas</taxon>
    </lineage>
</organism>
<keyword evidence="1" id="KW-0472">Membrane</keyword>
<dbReference type="Pfam" id="PF14897">
    <property type="entry name" value="EpsG"/>
    <property type="match status" value="1"/>
</dbReference>
<dbReference type="Proteomes" id="UP000030302">
    <property type="component" value="Chromosome"/>
</dbReference>
<feature type="transmembrane region" description="Helical" evidence="1">
    <location>
        <begin position="276"/>
        <end position="293"/>
    </location>
</feature>
<evidence type="ECO:0000256" key="1">
    <source>
        <dbReference type="SAM" id="Phobius"/>
    </source>
</evidence>
<feature type="transmembrane region" description="Helical" evidence="1">
    <location>
        <begin position="73"/>
        <end position="89"/>
    </location>
</feature>
<proteinExistence type="predicted"/>
<evidence type="ECO:0000313" key="2">
    <source>
        <dbReference type="EMBL" id="AIY40199.1"/>
    </source>
</evidence>
<feature type="transmembrane region" description="Helical" evidence="1">
    <location>
        <begin position="140"/>
        <end position="166"/>
    </location>
</feature>
<dbReference type="HOGENOM" id="CLU_764427_0_0_4"/>
<name>A0A0A1F941_9BURK</name>
<dbReference type="KEGG" id="care:LT85_1041"/>
<sequence length="362" mass="41118">MLALIAVAAFVALAGFRLETGYDWIAYESALNDAPSLFDFSITDLPASINQMEPLFILLLSIIKEFGGSIQELYFVVALFNGIVFYKFIRHCRASVILAFSIYFCWSYLIGQMGIMRQSIALSFLMLSLIRFDKSKYPSTVLLLLAGVGFQYSVLMFIPIFCTFTYKKIIRYRMPIMAALLVLYFADFSLFGMIGTAANAIGLSLIVSKLQFYLNIGTFPKSIGAIAYLLLNVFSFLYFAKTIDVQSKVEKALMLSLLLMIFVEALFWQFPLLWNRVQYFVIIAQAILLYKTWGTIKINHRAIQLVATFALSIAALVKMLNNDAAEPYIPYQSVIESIYSTDIGDGRERTERYNYSMEQELP</sequence>
<keyword evidence="3" id="KW-1185">Reference proteome</keyword>
<keyword evidence="1" id="KW-1133">Transmembrane helix</keyword>
<dbReference type="STRING" id="279058.LT85_1041"/>
<protein>
    <submittedName>
        <fullName evidence="2">Putative polysaccharide polymerase</fullName>
    </submittedName>
</protein>